<accession>A0AA85ILR7</accession>
<dbReference type="WBParaSite" id="TREG1_103490.2">
    <property type="protein sequence ID" value="TREG1_103490.2"/>
    <property type="gene ID" value="TREG1_103490"/>
</dbReference>
<evidence type="ECO:0000313" key="3">
    <source>
        <dbReference type="WBParaSite" id="TREG1_103490.5"/>
    </source>
</evidence>
<dbReference type="Proteomes" id="UP000050795">
    <property type="component" value="Unassembled WGS sequence"/>
</dbReference>
<evidence type="ECO:0000313" key="2">
    <source>
        <dbReference type="WBParaSite" id="TREG1_103490.2"/>
    </source>
</evidence>
<dbReference type="AlphaFoldDB" id="A0AA85ILR7"/>
<reference evidence="1" key="1">
    <citation type="submission" date="2022-06" db="EMBL/GenBank/DDBJ databases">
        <authorList>
            <person name="Berger JAMES D."/>
            <person name="Berger JAMES D."/>
        </authorList>
    </citation>
    <scope>NUCLEOTIDE SEQUENCE [LARGE SCALE GENOMIC DNA]</scope>
</reference>
<name>A0AA85ILR7_TRIRE</name>
<organism evidence="1 2">
    <name type="scientific">Trichobilharzia regenti</name>
    <name type="common">Nasal bird schistosome</name>
    <dbReference type="NCBI Taxonomy" id="157069"/>
    <lineage>
        <taxon>Eukaryota</taxon>
        <taxon>Metazoa</taxon>
        <taxon>Spiralia</taxon>
        <taxon>Lophotrochozoa</taxon>
        <taxon>Platyhelminthes</taxon>
        <taxon>Trematoda</taxon>
        <taxon>Digenea</taxon>
        <taxon>Strigeidida</taxon>
        <taxon>Schistosomatoidea</taxon>
        <taxon>Schistosomatidae</taxon>
        <taxon>Trichobilharzia</taxon>
    </lineage>
</organism>
<proteinExistence type="predicted"/>
<keyword evidence="1" id="KW-1185">Reference proteome</keyword>
<sequence length="77" mass="8821">MSGDFSSRLSQDVKLFVSTNKLGGENYSYSKPSLPVKQPKSAYVDFNPWYEGWDRLSMDDKCELKDLAAFKSAQFNR</sequence>
<dbReference type="WBParaSite" id="TREG1_103490.5">
    <property type="protein sequence ID" value="TREG1_103490.5"/>
    <property type="gene ID" value="TREG1_103490"/>
</dbReference>
<reference evidence="2 3" key="2">
    <citation type="submission" date="2023-11" db="UniProtKB">
        <authorList>
            <consortium name="WormBaseParasite"/>
        </authorList>
    </citation>
    <scope>IDENTIFICATION</scope>
</reference>
<protein>
    <submittedName>
        <fullName evidence="2 3">Uncharacterized protein</fullName>
    </submittedName>
</protein>
<evidence type="ECO:0000313" key="1">
    <source>
        <dbReference type="Proteomes" id="UP000050795"/>
    </source>
</evidence>